<dbReference type="EMBL" id="QGKV02000649">
    <property type="protein sequence ID" value="KAF3578383.1"/>
    <property type="molecule type" value="Genomic_DNA"/>
</dbReference>
<evidence type="ECO:0000313" key="1">
    <source>
        <dbReference type="EMBL" id="KAF3578383.1"/>
    </source>
</evidence>
<organism evidence="1 2">
    <name type="scientific">Brassica cretica</name>
    <name type="common">Mustard</name>
    <dbReference type="NCBI Taxonomy" id="69181"/>
    <lineage>
        <taxon>Eukaryota</taxon>
        <taxon>Viridiplantae</taxon>
        <taxon>Streptophyta</taxon>
        <taxon>Embryophyta</taxon>
        <taxon>Tracheophyta</taxon>
        <taxon>Spermatophyta</taxon>
        <taxon>Magnoliopsida</taxon>
        <taxon>eudicotyledons</taxon>
        <taxon>Gunneridae</taxon>
        <taxon>Pentapetalae</taxon>
        <taxon>rosids</taxon>
        <taxon>malvids</taxon>
        <taxon>Brassicales</taxon>
        <taxon>Brassicaceae</taxon>
        <taxon>Brassiceae</taxon>
        <taxon>Brassica</taxon>
    </lineage>
</organism>
<keyword evidence="2" id="KW-1185">Reference proteome</keyword>
<protein>
    <recommendedName>
        <fullName evidence="3">Secreted protein</fullName>
    </recommendedName>
</protein>
<dbReference type="Proteomes" id="UP000266723">
    <property type="component" value="Unassembled WGS sequence"/>
</dbReference>
<proteinExistence type="predicted"/>
<reference evidence="1 2" key="1">
    <citation type="journal article" date="2020" name="BMC Genomics">
        <title>Intraspecific diversification of the crop wild relative Brassica cretica Lam. using demographic model selection.</title>
        <authorList>
            <person name="Kioukis A."/>
            <person name="Michalopoulou V.A."/>
            <person name="Briers L."/>
            <person name="Pirintsos S."/>
            <person name="Studholme D.J."/>
            <person name="Pavlidis P."/>
            <person name="Sarris P.F."/>
        </authorList>
    </citation>
    <scope>NUCLEOTIDE SEQUENCE [LARGE SCALE GENOMIC DNA]</scope>
    <source>
        <strain evidence="2">cv. PFS-1207/04</strain>
    </source>
</reference>
<sequence length="260" mass="28617">MNLTPLRHLAAWACVPVLDGSLVSPITSYLLLLLRVLICYLSTDVEFCLSWKVLCSREMSAPMATLSLLAYSVARGCSQVLGLRQRSICNLGLLWFSSRMWGGGKACLFSLGLAVVFAGPCCGCVKCAMVFSFSTVASPESKYAGGDAPPGYKTPLSDFRPCLRRRPSFSNFKGWPGSSSFICLYYTGDMNLTVQIKVTRLKVKEWWCFPPGLCSVTSGSGECTVRFCTSRVSVLVQIPLLDKIIDIQLLWIRYGSPDIR</sequence>
<name>A0ABQ7DLZ7_BRACR</name>
<accession>A0ABQ7DLZ7</accession>
<evidence type="ECO:0008006" key="3">
    <source>
        <dbReference type="Google" id="ProtNLM"/>
    </source>
</evidence>
<evidence type="ECO:0000313" key="2">
    <source>
        <dbReference type="Proteomes" id="UP000266723"/>
    </source>
</evidence>
<comment type="caution">
    <text evidence="1">The sequence shown here is derived from an EMBL/GenBank/DDBJ whole genome shotgun (WGS) entry which is preliminary data.</text>
</comment>
<gene>
    <name evidence="1" type="ORF">DY000_02035532</name>
</gene>